<name>A0ABS3HM19_9ENTE</name>
<dbReference type="PANTHER" id="PTHR22870">
    <property type="entry name" value="REGULATOR OF CHROMOSOME CONDENSATION"/>
    <property type="match status" value="1"/>
</dbReference>
<feature type="region of interest" description="Disordered" evidence="2">
    <location>
        <begin position="39"/>
        <end position="104"/>
    </location>
</feature>
<dbReference type="RefSeq" id="WP_207110219.1">
    <property type="nucleotide sequence ID" value="NZ_JAFLVR010000063.1"/>
</dbReference>
<gene>
    <name evidence="4" type="ORF">JZO85_19670</name>
</gene>
<proteinExistence type="predicted"/>
<dbReference type="Pfam" id="PF00415">
    <property type="entry name" value="RCC1"/>
    <property type="match status" value="2"/>
</dbReference>
<feature type="compositionally biased region" description="Low complexity" evidence="2">
    <location>
        <begin position="60"/>
        <end position="74"/>
    </location>
</feature>
<feature type="chain" id="PRO_5046699464" evidence="3">
    <location>
        <begin position="27"/>
        <end position="1319"/>
    </location>
</feature>
<feature type="compositionally biased region" description="Basic and acidic residues" evidence="2">
    <location>
        <begin position="75"/>
        <end position="100"/>
    </location>
</feature>
<accession>A0ABS3HM19</accession>
<comment type="caution">
    <text evidence="4">The sequence shown here is derived from an EMBL/GenBank/DDBJ whole genome shotgun (WGS) entry which is preliminary data.</text>
</comment>
<dbReference type="InterPro" id="IPR000408">
    <property type="entry name" value="Reg_chr_condens"/>
</dbReference>
<dbReference type="Proteomes" id="UP000664495">
    <property type="component" value="Unassembled WGS sequence"/>
</dbReference>
<feature type="signal peptide" evidence="3">
    <location>
        <begin position="1"/>
        <end position="26"/>
    </location>
</feature>
<protein>
    <submittedName>
        <fullName evidence="4">Uncharacterized protein</fullName>
    </submittedName>
</protein>
<dbReference type="InterPro" id="IPR009091">
    <property type="entry name" value="RCC1/BLIP-II"/>
</dbReference>
<reference evidence="4 5" key="1">
    <citation type="submission" date="2021-03" db="EMBL/GenBank/DDBJ databases">
        <title>Enterococcal diversity collection.</title>
        <authorList>
            <person name="Gilmore M.S."/>
            <person name="Schwartzman J."/>
            <person name="Van Tyne D."/>
            <person name="Martin M."/>
            <person name="Earl A.M."/>
            <person name="Manson A.L."/>
            <person name="Straub T."/>
            <person name="Salamzade R."/>
            <person name="Saavedra J."/>
            <person name="Lebreton F."/>
            <person name="Prichula J."/>
            <person name="Schaufler K."/>
            <person name="Gaca A."/>
            <person name="Sgardioli B."/>
            <person name="Wagenaar J."/>
            <person name="Strong T."/>
        </authorList>
    </citation>
    <scope>NUCLEOTIDE SEQUENCE [LARGE SCALE GENOMIC DNA]</scope>
    <source>
        <strain evidence="4 5">MJM16</strain>
    </source>
</reference>
<dbReference type="InterPro" id="IPR051210">
    <property type="entry name" value="Ub_ligase/GEF_domain"/>
</dbReference>
<keyword evidence="1" id="KW-0677">Repeat</keyword>
<sequence>MNKRIVKFLLLAVLLLSIEGNSGIYAESTSLAERSPIDSTIATTSTEENSEIISRKAKEASSSASSSVEKSAATSEKKSSETVNEKTIESSHSFDEKSSESDDENEIIPLIKQQPFSYDLAASDAPARNVSQQSAVKFVSTANFQLGGSAIDSHGALWTWGYNHYGVQGLGLPETDYLGGMRRVNFFIDNNIKLDSITAGYVNQYAITTDGELYAWGDGRNGKVGIGSTTNQWIPQKVNLPEKVSFVATGQAHLTAVYAVTESGKVYAWGYGSRTLIPWLGETNTTPKEIDDLTNLSQSEGIKKIAVGYQHVMVLTNEGNLYVWGLNAEGQLGLGNTTTRNRPTKVTFFDDKEILDIDARFYHSMVQTNDNKIYEFGKLYGKGMNGPRDFSTPRLLEIDTSSASYSPVIQKIYANDYNGYFIDQNGRTWVWGGNLYYNFLTDGPLYGTTPTAYPYDFRDPLKGKLDKYLEKATQLPKTLGDGDTEFYAYPSSKALKAPVFHDIPFSQIDRLTATIDNYRDTGMWSNVADGDAKHPTIYDKKYYKTVGEMGNITSTNPSRAQMRAAHRNVCFIDNQDRKLVYVIRRTNNSPVRYSGNYYVASSEYSGEWFVDNRSTTNLPQHVTETTSVPEVQEDEKSWIEIATGGEPNDFTGTQNAEFPYTVEMSFFESSVTILDSTGNIYKQSYNGSGNIAWGWDYDKSYDLPITATGAADRFGLYDYYNYEIMFMRGSPRVIPGNIEIEAPRKKHYKSQQVKEKVKIEIGLGSAYHSAQLNLTVEPELKETKYLIMPYDTDDPNIEISSPSEEEFNTAYNQAASLGYTALDLAEKNSWKGIKQGVDQPEVKLEDESIEVTDNCIIWVLVKTNYYGAEPAVVSRKIFDNYYTEMTIEHNGIDHADTSNILYKPTSKNVSKVTNDGIEKLVGFPLDKNGKVIGTKTKPPTFGYDKAKVAKLSDEQWNSLFDSEEVKDNQVEQQRAAVLTKTKSDFEASGMTWLQAIESKVKAWIDSWIEEWVEEEWLPLFKEAWQFYTPQSSEKTYTLNGVAAANNDNLEADEGELAVSEKYLHSFHYEKNAQAFAKVHYLGVDSEGEKLNSFTMETEEVLKKVTYRRMVPELLIDDIEYLPIEYKMTNGVPVTTFPINVSNMTEIGDNNEVTFKAAEAVDDITVNVLYKSYTSIILHARQVIQNSTSSIKRPSSGFLSLNNVKLPNYDQKFSTKNVVVNSGDINKIVSYNEYLLSLQKGFKGIKVDWITPQYYKYLGFVLTEVENEQNISKLDSSQNIHLNCTGKEVYWLTVYLEPDTTIQNYAWDQKTNQFGKVKIP</sequence>
<organism evidence="4 5">
    <name type="scientific">Candidatus Enterococcus murrayae</name>
    <dbReference type="NCBI Taxonomy" id="2815321"/>
    <lineage>
        <taxon>Bacteria</taxon>
        <taxon>Bacillati</taxon>
        <taxon>Bacillota</taxon>
        <taxon>Bacilli</taxon>
        <taxon>Lactobacillales</taxon>
        <taxon>Enterococcaceae</taxon>
        <taxon>Enterococcus</taxon>
    </lineage>
</organism>
<keyword evidence="5" id="KW-1185">Reference proteome</keyword>
<dbReference type="SUPFAM" id="SSF50985">
    <property type="entry name" value="RCC1/BLIP-II"/>
    <property type="match status" value="1"/>
</dbReference>
<evidence type="ECO:0000256" key="3">
    <source>
        <dbReference type="SAM" id="SignalP"/>
    </source>
</evidence>
<evidence type="ECO:0000256" key="2">
    <source>
        <dbReference type="SAM" id="MobiDB-lite"/>
    </source>
</evidence>
<evidence type="ECO:0000313" key="4">
    <source>
        <dbReference type="EMBL" id="MBO0454483.1"/>
    </source>
</evidence>
<dbReference type="PROSITE" id="PS50012">
    <property type="entry name" value="RCC1_3"/>
    <property type="match status" value="3"/>
</dbReference>
<evidence type="ECO:0000313" key="5">
    <source>
        <dbReference type="Proteomes" id="UP000664495"/>
    </source>
</evidence>
<dbReference type="EMBL" id="JAFLVR010000063">
    <property type="protein sequence ID" value="MBO0454483.1"/>
    <property type="molecule type" value="Genomic_DNA"/>
</dbReference>
<evidence type="ECO:0000256" key="1">
    <source>
        <dbReference type="ARBA" id="ARBA00022737"/>
    </source>
</evidence>
<dbReference type="Gene3D" id="2.130.10.30">
    <property type="entry name" value="Regulator of chromosome condensation 1/beta-lactamase-inhibitor protein II"/>
    <property type="match status" value="2"/>
</dbReference>
<dbReference type="PANTHER" id="PTHR22870:SF408">
    <property type="entry name" value="OS09G0560450 PROTEIN"/>
    <property type="match status" value="1"/>
</dbReference>
<keyword evidence="3" id="KW-0732">Signal</keyword>